<evidence type="ECO:0000313" key="1">
    <source>
        <dbReference type="EMBL" id="QGH74652.1"/>
    </source>
</evidence>
<proteinExistence type="predicted"/>
<name>A0A7S5FQJ2_9CAUD</name>
<dbReference type="Proteomes" id="UP000594402">
    <property type="component" value="Segment"/>
</dbReference>
<reference evidence="1 2" key="1">
    <citation type="submission" date="2019-10" db="EMBL/GenBank/DDBJ databases">
        <title>Isolation and characterisation of a new family of globally distributed lytic roseophage, the Naomivirus.</title>
        <authorList>
            <person name="Rihtman B."/>
            <person name="Puxty R.J."/>
            <person name="Hapeshi A."/>
            <person name="Zhan Y."/>
            <person name="Michinevski S."/>
            <person name="Waterfield N.R."/>
            <person name="Chen F."/>
            <person name="Millard A.D."/>
            <person name="Scanlan D.J."/>
            <person name="Chen Y."/>
        </authorList>
    </citation>
    <scope>NUCLEOTIDE SEQUENCE [LARGE SCALE GENOMIC DNA]</scope>
</reference>
<dbReference type="EMBL" id="MN602266">
    <property type="protein sequence ID" value="QGH74652.1"/>
    <property type="molecule type" value="Genomic_DNA"/>
</dbReference>
<keyword evidence="2" id="KW-1185">Reference proteome</keyword>
<gene>
    <name evidence="1" type="ORF">DSS3VP1_00084</name>
</gene>
<evidence type="ECO:0000313" key="2">
    <source>
        <dbReference type="Proteomes" id="UP000594402"/>
    </source>
</evidence>
<protein>
    <submittedName>
        <fullName evidence="1">Uncharacterized protein</fullName>
    </submittedName>
</protein>
<organism evidence="1 2">
    <name type="scientific">Bacteriophage DSS3_VP1</name>
    <dbReference type="NCBI Taxonomy" id="2664196"/>
    <lineage>
        <taxon>Viruses</taxon>
        <taxon>Duplodnaviria</taxon>
        <taxon>Heunggongvirae</taxon>
        <taxon>Uroviricota</taxon>
        <taxon>Caudoviricetes</taxon>
        <taxon>Naomviridae</taxon>
        <taxon>Noahvirus</taxon>
        <taxon>Noahvirus arc</taxon>
    </lineage>
</organism>
<accession>A0A7S5FQJ2</accession>
<sequence length="73" mass="8548">MQDGYDEVFHLQGNTEGEYLMIKVTGTEMSPENDLFFSDIMHVEYKGQPYTIHWDDYDACYAGRVDGKYGYVY</sequence>